<dbReference type="RefSeq" id="WP_067273756.1">
    <property type="nucleotide sequence ID" value="NZ_LOHS01000051.1"/>
</dbReference>
<keyword evidence="2" id="KW-1133">Transmembrane helix</keyword>
<sequence>MPRPTAAQLAYGSATVVLCTLAMLLVSQTSSGLVVAVIALAALGLGLLVALTMPQPKTVRTTSPATEPALRASAPASGSEERVVVPRVAAHASAERVHQP</sequence>
<feature type="transmembrane region" description="Helical" evidence="2">
    <location>
        <begin position="33"/>
        <end position="53"/>
    </location>
</feature>
<evidence type="ECO:0000256" key="1">
    <source>
        <dbReference type="SAM" id="MobiDB-lite"/>
    </source>
</evidence>
<feature type="transmembrane region" description="Helical" evidence="2">
    <location>
        <begin position="6"/>
        <end position="26"/>
    </location>
</feature>
<dbReference type="EMBL" id="LOHS01000051">
    <property type="protein sequence ID" value="OAH15141.1"/>
    <property type="molecule type" value="Genomic_DNA"/>
</dbReference>
<evidence type="ECO:0000313" key="3">
    <source>
        <dbReference type="EMBL" id="OAH15141.1"/>
    </source>
</evidence>
<comment type="caution">
    <text evidence="3">The sequence shown here is derived from an EMBL/GenBank/DDBJ whole genome shotgun (WGS) entry which is preliminary data.</text>
</comment>
<accession>A0A177HW60</accession>
<proteinExistence type="predicted"/>
<keyword evidence="2" id="KW-0812">Transmembrane</keyword>
<keyword evidence="2" id="KW-0472">Membrane</keyword>
<gene>
    <name evidence="3" type="ORF">STSP_15200</name>
</gene>
<keyword evidence="4" id="KW-1185">Reference proteome</keyword>
<protein>
    <submittedName>
        <fullName evidence="3">Uncharacterized protein</fullName>
    </submittedName>
</protein>
<dbReference type="Proteomes" id="UP000077381">
    <property type="component" value="Unassembled WGS sequence"/>
</dbReference>
<name>A0A177HW60_9ACTN</name>
<dbReference type="PATRIC" id="fig|1716141.3.peg.1605"/>
<dbReference type="OrthoDB" id="4338087at2"/>
<organism evidence="3 4">
    <name type="scientific">Streptomyces jeddahensis</name>
    <dbReference type="NCBI Taxonomy" id="1716141"/>
    <lineage>
        <taxon>Bacteria</taxon>
        <taxon>Bacillati</taxon>
        <taxon>Actinomycetota</taxon>
        <taxon>Actinomycetes</taxon>
        <taxon>Kitasatosporales</taxon>
        <taxon>Streptomycetaceae</taxon>
        <taxon>Streptomyces</taxon>
    </lineage>
</organism>
<dbReference type="AlphaFoldDB" id="A0A177HW60"/>
<reference evidence="3 4" key="1">
    <citation type="submission" date="2015-12" db="EMBL/GenBank/DDBJ databases">
        <title>Genome sequence of Streptomyces sp. G25.</title>
        <authorList>
            <person name="Poehlein A."/>
            <person name="Roettig A."/>
            <person name="Hiessl S."/>
            <person name="Hauschild P."/>
            <person name="Schauer J."/>
            <person name="Madkour M.H."/>
            <person name="Al-Ansari A.M."/>
            <person name="Almakishah N.H."/>
            <person name="Steinbuechel A."/>
            <person name="Daniel R."/>
        </authorList>
    </citation>
    <scope>NUCLEOTIDE SEQUENCE [LARGE SCALE GENOMIC DNA]</scope>
    <source>
        <strain evidence="4">G25(2015)</strain>
    </source>
</reference>
<evidence type="ECO:0000256" key="2">
    <source>
        <dbReference type="SAM" id="Phobius"/>
    </source>
</evidence>
<feature type="region of interest" description="Disordered" evidence="1">
    <location>
        <begin position="58"/>
        <end position="83"/>
    </location>
</feature>
<evidence type="ECO:0000313" key="4">
    <source>
        <dbReference type="Proteomes" id="UP000077381"/>
    </source>
</evidence>